<dbReference type="InterPro" id="IPR002575">
    <property type="entry name" value="Aminoglycoside_PTrfase"/>
</dbReference>
<feature type="domain" description="Aminoglycoside phosphotransferase" evidence="1">
    <location>
        <begin position="118"/>
        <end position="302"/>
    </location>
</feature>
<accession>A0A1C7MGV1</accession>
<dbReference type="SUPFAM" id="SSF56112">
    <property type="entry name" value="Protein kinase-like (PK-like)"/>
    <property type="match status" value="2"/>
</dbReference>
<dbReference type="OrthoDB" id="4177236at2759"/>
<dbReference type="EMBL" id="LUGG01000003">
    <property type="protein sequence ID" value="OBZ76070.1"/>
    <property type="molecule type" value="Genomic_DNA"/>
</dbReference>
<dbReference type="Proteomes" id="UP000092993">
    <property type="component" value="Unassembled WGS sequence"/>
</dbReference>
<dbReference type="InterPro" id="IPR011009">
    <property type="entry name" value="Kinase-like_dom_sf"/>
</dbReference>
<dbReference type="InterPro" id="IPR051678">
    <property type="entry name" value="AGP_Transferase"/>
</dbReference>
<evidence type="ECO:0000259" key="1">
    <source>
        <dbReference type="Pfam" id="PF01636"/>
    </source>
</evidence>
<gene>
    <name evidence="2" type="ORF">A0H81_03275</name>
</gene>
<dbReference type="PANTHER" id="PTHR21310">
    <property type="entry name" value="AMINOGLYCOSIDE PHOSPHOTRANSFERASE-RELATED-RELATED"/>
    <property type="match status" value="1"/>
</dbReference>
<dbReference type="Gene3D" id="3.90.1200.10">
    <property type="match status" value="1"/>
</dbReference>
<comment type="caution">
    <text evidence="2">The sequence shown here is derived from an EMBL/GenBank/DDBJ whole genome shotgun (WGS) entry which is preliminary data.</text>
</comment>
<sequence length="939" mass="107238">MYPSFDPPLRPIASPTHPLWRWIYCSFPNVSNRESSYLPFEHDGDKPQCYSDHAKVVPLEQPPYDPEAIVKFTDTTDPLTDPGRVWRLDPNTVIKCDISGAGVIVEALNMLMIHTMTSIPVPEIHEVVLGREPCLVMQYIEGRTLDKCWSELGPLRKLRIAWTLRGYISQLRRLRRSVPGTLDGSACQGFPFSIYDAGPFASYDDMTAWFNHKLDVCQRMHKAPPDAPRFDSSWPLVFTHMDLFPRNILLADDGTLFVIDWGKSGFYPSWFEYAGMWDYTSPLSWKILVPFIAGSEATNRAVYRLQVASKDEETLPGAVQKFSFDLRCSYPRRVAWPEDSKVTPTNVIEYFGCNFIHPVLNIIHQLRYPHDVNPLLPMLYTSETSYVQVHPSDICTILTFLADSRIVAFYSGDFDAAKADFDDFKCFEDWPNPPIIVLMKPGLLCGVKSATLASPEISMLLDEVWYLNPDSRVICTDLHSLVIFHPPSYSSESGIDHVLFEQAEPMSDLRTAPIVLGSYIYRALPMFMDISLDFHFKTIPHGACIDPATPMKSDEEVFSSCHRHIDFDRFTLYFDRPRALQFLRWKSYMTSHMSPLIGASGDVLFATTDGFNRENEVPSPVYPFVELSLDTTAYVNSIRRPCPLGTSRDLLFHSRSFVLQLEKEITPLMDQDHPRLCLFDDRFFPFRDPFPPNHYGDLRFSDFGTAEDYISREIAVYRKLAFAQGSILPYFYGAHTVHGLLMEYVNAAPLGSGVAKSLTENQKIQLVQSVRHALRILQSGDISQHDWHCDQILVRRILAISPEDEDSLHCVLIDFASATQSVEVNEHHRIDDFGYCIDSLVVKDTGLEKDLVLENFGRSEVWDLFDSCCGFRILVRDILIVEYRYVHDSHMRKSLATDSRWGVAYFEFGGFRLSIFARHRMGDNDGSIALNMSARRAML</sequence>
<dbReference type="Pfam" id="PF01636">
    <property type="entry name" value="APH"/>
    <property type="match status" value="1"/>
</dbReference>
<protein>
    <recommendedName>
        <fullName evidence="1">Aminoglycoside phosphotransferase domain-containing protein</fullName>
    </recommendedName>
</protein>
<dbReference type="STRING" id="5627.A0A1C7MGV1"/>
<dbReference type="AlphaFoldDB" id="A0A1C7MGV1"/>
<keyword evidence="3" id="KW-1185">Reference proteome</keyword>
<organism evidence="2 3">
    <name type="scientific">Grifola frondosa</name>
    <name type="common">Maitake</name>
    <name type="synonym">Polyporus frondosus</name>
    <dbReference type="NCBI Taxonomy" id="5627"/>
    <lineage>
        <taxon>Eukaryota</taxon>
        <taxon>Fungi</taxon>
        <taxon>Dikarya</taxon>
        <taxon>Basidiomycota</taxon>
        <taxon>Agaricomycotina</taxon>
        <taxon>Agaricomycetes</taxon>
        <taxon>Polyporales</taxon>
        <taxon>Grifolaceae</taxon>
        <taxon>Grifola</taxon>
    </lineage>
</organism>
<proteinExistence type="predicted"/>
<evidence type="ECO:0000313" key="3">
    <source>
        <dbReference type="Proteomes" id="UP000092993"/>
    </source>
</evidence>
<dbReference type="PANTHER" id="PTHR21310:SF39">
    <property type="entry name" value="AMINOGLYCOSIDE PHOSPHOTRANSFERASE DOMAIN-CONTAINING PROTEIN"/>
    <property type="match status" value="1"/>
</dbReference>
<evidence type="ECO:0000313" key="2">
    <source>
        <dbReference type="EMBL" id="OBZ76070.1"/>
    </source>
</evidence>
<name>A0A1C7MGV1_GRIFR</name>
<reference evidence="2 3" key="1">
    <citation type="submission" date="2016-03" db="EMBL/GenBank/DDBJ databases">
        <title>Whole genome sequencing of Grifola frondosa 9006-11.</title>
        <authorList>
            <person name="Min B."/>
            <person name="Park H."/>
            <person name="Kim J.-G."/>
            <person name="Cho H."/>
            <person name="Oh Y.-L."/>
            <person name="Kong W.-S."/>
            <person name="Choi I.-G."/>
        </authorList>
    </citation>
    <scope>NUCLEOTIDE SEQUENCE [LARGE SCALE GENOMIC DNA]</scope>
    <source>
        <strain evidence="2 3">9006-11</strain>
    </source>
</reference>